<feature type="transmembrane region" description="Helical" evidence="7">
    <location>
        <begin position="175"/>
        <end position="193"/>
    </location>
</feature>
<evidence type="ECO:0000256" key="4">
    <source>
        <dbReference type="ARBA" id="ARBA00022692"/>
    </source>
</evidence>
<evidence type="ECO:0000256" key="2">
    <source>
        <dbReference type="ARBA" id="ARBA00022448"/>
    </source>
</evidence>
<dbReference type="PROSITE" id="PS50850">
    <property type="entry name" value="MFS"/>
    <property type="match status" value="1"/>
</dbReference>
<keyword evidence="2" id="KW-0813">Transport</keyword>
<dbReference type="Gene3D" id="1.20.1250.20">
    <property type="entry name" value="MFS general substrate transporter like domains"/>
    <property type="match status" value="1"/>
</dbReference>
<dbReference type="GO" id="GO:0022857">
    <property type="term" value="F:transmembrane transporter activity"/>
    <property type="evidence" value="ECO:0007669"/>
    <property type="project" value="InterPro"/>
</dbReference>
<feature type="transmembrane region" description="Helical" evidence="7">
    <location>
        <begin position="20"/>
        <end position="40"/>
    </location>
</feature>
<gene>
    <name evidence="9" type="ORF">EV674_12812</name>
</gene>
<dbReference type="RefSeq" id="WP_119014735.1">
    <property type="nucleotide sequence ID" value="NZ_QXNC01000048.1"/>
</dbReference>
<dbReference type="SUPFAM" id="SSF103473">
    <property type="entry name" value="MFS general substrate transporter"/>
    <property type="match status" value="1"/>
</dbReference>
<comment type="caution">
    <text evidence="9">The sequence shown here is derived from an EMBL/GenBank/DDBJ whole genome shotgun (WGS) entry which is preliminary data.</text>
</comment>
<proteinExistence type="predicted"/>
<dbReference type="CDD" id="cd06173">
    <property type="entry name" value="MFS_MefA_like"/>
    <property type="match status" value="1"/>
</dbReference>
<dbReference type="OrthoDB" id="9775268at2"/>
<dbReference type="AlphaFoldDB" id="A0A4R2N3N3"/>
<feature type="transmembrane region" description="Helical" evidence="7">
    <location>
        <begin position="377"/>
        <end position="395"/>
    </location>
</feature>
<dbReference type="PANTHER" id="PTHR23513">
    <property type="entry name" value="INTEGRAL MEMBRANE EFFLUX PROTEIN-RELATED"/>
    <property type="match status" value="1"/>
</dbReference>
<keyword evidence="4 7" id="KW-0812">Transmembrane</keyword>
<evidence type="ECO:0000256" key="6">
    <source>
        <dbReference type="ARBA" id="ARBA00023136"/>
    </source>
</evidence>
<keyword evidence="3" id="KW-1003">Cell membrane</keyword>
<feature type="transmembrane region" description="Helical" evidence="7">
    <location>
        <begin position="352"/>
        <end position="371"/>
    </location>
</feature>
<evidence type="ECO:0000256" key="3">
    <source>
        <dbReference type="ARBA" id="ARBA00022475"/>
    </source>
</evidence>
<feature type="domain" description="Major facilitator superfamily (MFS) profile" evidence="8">
    <location>
        <begin position="1"/>
        <end position="403"/>
    </location>
</feature>
<dbReference type="GO" id="GO:0005886">
    <property type="term" value="C:plasma membrane"/>
    <property type="evidence" value="ECO:0007669"/>
    <property type="project" value="UniProtKB-SubCell"/>
</dbReference>
<keyword evidence="6 7" id="KW-0472">Membrane</keyword>
<evidence type="ECO:0000256" key="5">
    <source>
        <dbReference type="ARBA" id="ARBA00022989"/>
    </source>
</evidence>
<reference evidence="9 10" key="1">
    <citation type="submission" date="2019-03" db="EMBL/GenBank/DDBJ databases">
        <title>Genomic Encyclopedia of Type Strains, Phase IV (KMG-IV): sequencing the most valuable type-strain genomes for metagenomic binning, comparative biology and taxonomic classification.</title>
        <authorList>
            <person name="Goeker M."/>
        </authorList>
    </citation>
    <scope>NUCLEOTIDE SEQUENCE [LARGE SCALE GENOMIC DNA]</scope>
    <source>
        <strain evidence="9 10">DSM 1837</strain>
    </source>
</reference>
<name>A0A4R2N3N3_9BURK</name>
<feature type="transmembrane region" description="Helical" evidence="7">
    <location>
        <begin position="291"/>
        <end position="309"/>
    </location>
</feature>
<feature type="transmembrane region" description="Helical" evidence="7">
    <location>
        <begin position="315"/>
        <end position="340"/>
    </location>
</feature>
<evidence type="ECO:0000256" key="1">
    <source>
        <dbReference type="ARBA" id="ARBA00004651"/>
    </source>
</evidence>
<dbReference type="EMBL" id="SLXH01000028">
    <property type="protein sequence ID" value="TCP14694.1"/>
    <property type="molecule type" value="Genomic_DNA"/>
</dbReference>
<dbReference type="InterPro" id="IPR020846">
    <property type="entry name" value="MFS_dom"/>
</dbReference>
<comment type="subcellular location">
    <subcellularLocation>
        <location evidence="1">Cell membrane</location>
        <topology evidence="1">Multi-pass membrane protein</topology>
    </subcellularLocation>
</comment>
<evidence type="ECO:0000259" key="8">
    <source>
        <dbReference type="PROSITE" id="PS50850"/>
    </source>
</evidence>
<protein>
    <submittedName>
        <fullName evidence="9">Putative MFS family arabinose efflux permease</fullName>
    </submittedName>
</protein>
<accession>A0A4R2N3N3</accession>
<evidence type="ECO:0000313" key="9">
    <source>
        <dbReference type="EMBL" id="TCP14694.1"/>
    </source>
</evidence>
<dbReference type="InterPro" id="IPR010290">
    <property type="entry name" value="TM_effector"/>
</dbReference>
<sequence length="406" mass="42730">MPHTPADSLLAPFRGSGFRYLWLAWLSGNMTMWMHEVTAAWRMAQLTDSPAWVAWVQAAGTLPLFVLGLASGALADLLNRRRFLAVAQAWIAVVAAVLAVLAGIDALTPGTLLLLCLLNGVGLALRFPVFSALVPDLVERRLLASALTLNALAINLTRVLGPIVAGIVLAWQGTAMVFALNAVLSILAGVLIWRAPIAPHVPPAERPRLLQAMRDGVSHARTSPILRAVLFRAFIFFTQAVALVALLPLVAKDIGANETTYTTLLASMGAGAVLAAMALPRLPALAARNRIIDGGVWLHALATLGAVWAPSAWTLAPALALSGAVWLCVANTLTMCAQLALPATLRARGMAIYQMSIMGGSAAGAILWGTIAERTSVGASLAASAIASLLLLLWTRGTSLEERARH</sequence>
<feature type="transmembrane region" description="Helical" evidence="7">
    <location>
        <begin position="110"/>
        <end position="134"/>
    </location>
</feature>
<feature type="transmembrane region" description="Helical" evidence="7">
    <location>
        <begin position="83"/>
        <end position="104"/>
    </location>
</feature>
<evidence type="ECO:0000256" key="7">
    <source>
        <dbReference type="SAM" id="Phobius"/>
    </source>
</evidence>
<keyword evidence="5 7" id="KW-1133">Transmembrane helix</keyword>
<feature type="transmembrane region" description="Helical" evidence="7">
    <location>
        <begin position="146"/>
        <end position="169"/>
    </location>
</feature>
<dbReference type="Pfam" id="PF05977">
    <property type="entry name" value="MFS_3"/>
    <property type="match status" value="1"/>
</dbReference>
<feature type="transmembrane region" description="Helical" evidence="7">
    <location>
        <begin position="261"/>
        <end position="279"/>
    </location>
</feature>
<organism evidence="9 10">
    <name type="scientific">Simplicispira metamorpha</name>
    <dbReference type="NCBI Taxonomy" id="80881"/>
    <lineage>
        <taxon>Bacteria</taxon>
        <taxon>Pseudomonadati</taxon>
        <taxon>Pseudomonadota</taxon>
        <taxon>Betaproteobacteria</taxon>
        <taxon>Burkholderiales</taxon>
        <taxon>Comamonadaceae</taxon>
        <taxon>Simplicispira</taxon>
    </lineage>
</organism>
<feature type="transmembrane region" description="Helical" evidence="7">
    <location>
        <begin position="52"/>
        <end position="71"/>
    </location>
</feature>
<feature type="transmembrane region" description="Helical" evidence="7">
    <location>
        <begin position="229"/>
        <end position="249"/>
    </location>
</feature>
<dbReference type="Proteomes" id="UP000295182">
    <property type="component" value="Unassembled WGS sequence"/>
</dbReference>
<dbReference type="InterPro" id="IPR036259">
    <property type="entry name" value="MFS_trans_sf"/>
</dbReference>
<keyword evidence="10" id="KW-1185">Reference proteome</keyword>
<evidence type="ECO:0000313" key="10">
    <source>
        <dbReference type="Proteomes" id="UP000295182"/>
    </source>
</evidence>
<dbReference type="PANTHER" id="PTHR23513:SF11">
    <property type="entry name" value="STAPHYLOFERRIN A TRANSPORTER"/>
    <property type="match status" value="1"/>
</dbReference>